<dbReference type="PROSITE" id="PS50157">
    <property type="entry name" value="ZINC_FINGER_C2H2_2"/>
    <property type="match status" value="6"/>
</dbReference>
<dbReference type="SUPFAM" id="SSF47353">
    <property type="entry name" value="Retrovirus capsid dimerization domain-like"/>
    <property type="match status" value="1"/>
</dbReference>
<feature type="domain" description="C2H2-type" evidence="14">
    <location>
        <begin position="474"/>
        <end position="501"/>
    </location>
</feature>
<dbReference type="Pfam" id="PF02023">
    <property type="entry name" value="SCAN"/>
    <property type="match status" value="1"/>
</dbReference>
<evidence type="ECO:0000256" key="10">
    <source>
        <dbReference type="ARBA" id="ARBA00023163"/>
    </source>
</evidence>
<dbReference type="FunFam" id="3.30.160.60:FF:002274">
    <property type="entry name" value="Zinc finger protein 432"/>
    <property type="match status" value="1"/>
</dbReference>
<evidence type="ECO:0000256" key="13">
    <source>
        <dbReference type="SAM" id="MobiDB-lite"/>
    </source>
</evidence>
<dbReference type="Gene3D" id="1.10.4020.10">
    <property type="entry name" value="DNA breaking-rejoining enzymes"/>
    <property type="match status" value="1"/>
</dbReference>
<evidence type="ECO:0000256" key="7">
    <source>
        <dbReference type="ARBA" id="ARBA00022833"/>
    </source>
</evidence>
<evidence type="ECO:0000256" key="6">
    <source>
        <dbReference type="ARBA" id="ARBA00022771"/>
    </source>
</evidence>
<dbReference type="PROSITE" id="PS00028">
    <property type="entry name" value="ZINC_FINGER_C2H2_1"/>
    <property type="match status" value="5"/>
</dbReference>
<dbReference type="SMART" id="SM00355">
    <property type="entry name" value="ZnF_C2H2"/>
    <property type="match status" value="6"/>
</dbReference>
<comment type="subcellular location">
    <subcellularLocation>
        <location evidence="2">Nucleus</location>
    </subcellularLocation>
</comment>
<keyword evidence="7" id="KW-0862">Zinc</keyword>
<evidence type="ECO:0000313" key="17">
    <source>
        <dbReference type="Proteomes" id="UP001152622"/>
    </source>
</evidence>
<evidence type="ECO:0000256" key="1">
    <source>
        <dbReference type="ARBA" id="ARBA00003767"/>
    </source>
</evidence>
<dbReference type="PROSITE" id="PS50804">
    <property type="entry name" value="SCAN_BOX"/>
    <property type="match status" value="1"/>
</dbReference>
<dbReference type="Pfam" id="PF00096">
    <property type="entry name" value="zf-C2H2"/>
    <property type="match status" value="4"/>
</dbReference>
<dbReference type="InterPro" id="IPR013087">
    <property type="entry name" value="Znf_C2H2_type"/>
</dbReference>
<dbReference type="FunFam" id="3.30.160.60:FF:000688">
    <property type="entry name" value="zinc finger protein 197 isoform X1"/>
    <property type="match status" value="1"/>
</dbReference>
<evidence type="ECO:0000259" key="14">
    <source>
        <dbReference type="PROSITE" id="PS50157"/>
    </source>
</evidence>
<keyword evidence="8" id="KW-0805">Transcription regulation</keyword>
<evidence type="ECO:0000313" key="16">
    <source>
        <dbReference type="EMBL" id="KAJ8348487.1"/>
    </source>
</evidence>
<dbReference type="FunFam" id="3.30.160.60:FF:000100">
    <property type="entry name" value="Zinc finger 45-like"/>
    <property type="match status" value="1"/>
</dbReference>
<keyword evidence="6 12" id="KW-0863">Zinc-finger</keyword>
<dbReference type="InterPro" id="IPR036236">
    <property type="entry name" value="Znf_C2H2_sf"/>
</dbReference>
<evidence type="ECO:0000256" key="9">
    <source>
        <dbReference type="ARBA" id="ARBA00023125"/>
    </source>
</evidence>
<comment type="caution">
    <text evidence="16">The sequence shown here is derived from an EMBL/GenBank/DDBJ whole genome shotgun (WGS) entry which is preliminary data.</text>
</comment>
<evidence type="ECO:0000256" key="2">
    <source>
        <dbReference type="ARBA" id="ARBA00004123"/>
    </source>
</evidence>
<keyword evidence="10" id="KW-0804">Transcription</keyword>
<keyword evidence="17" id="KW-1185">Reference proteome</keyword>
<dbReference type="PANTHER" id="PTHR24399:SF70">
    <property type="entry name" value="C2H2-TYPE DOMAIN-CONTAINING PROTEIN"/>
    <property type="match status" value="1"/>
</dbReference>
<dbReference type="GO" id="GO:0000978">
    <property type="term" value="F:RNA polymerase II cis-regulatory region sequence-specific DNA binding"/>
    <property type="evidence" value="ECO:0007669"/>
    <property type="project" value="TreeGrafter"/>
</dbReference>
<dbReference type="SMART" id="SM00431">
    <property type="entry name" value="SCAN"/>
    <property type="match status" value="1"/>
</dbReference>
<protein>
    <submittedName>
        <fullName evidence="16">Uncharacterized protein</fullName>
    </submittedName>
</protein>
<keyword evidence="11" id="KW-0539">Nucleus</keyword>
<comment type="similarity">
    <text evidence="3">Belongs to the krueppel C2H2-type zinc-finger protein family.</text>
</comment>
<dbReference type="InterPro" id="IPR038269">
    <property type="entry name" value="SCAN_sf"/>
</dbReference>
<dbReference type="FunFam" id="3.30.160.60:FF:002343">
    <property type="entry name" value="Zinc finger protein 33A"/>
    <property type="match status" value="1"/>
</dbReference>
<evidence type="ECO:0000256" key="3">
    <source>
        <dbReference type="ARBA" id="ARBA00006991"/>
    </source>
</evidence>
<dbReference type="EMBL" id="JAINUF010000010">
    <property type="protein sequence ID" value="KAJ8348487.1"/>
    <property type="molecule type" value="Genomic_DNA"/>
</dbReference>
<gene>
    <name evidence="16" type="ORF">SKAU_G00270760</name>
</gene>
<organism evidence="16 17">
    <name type="scientific">Synaphobranchus kaupii</name>
    <name type="common">Kaup's arrowtooth eel</name>
    <dbReference type="NCBI Taxonomy" id="118154"/>
    <lineage>
        <taxon>Eukaryota</taxon>
        <taxon>Metazoa</taxon>
        <taxon>Chordata</taxon>
        <taxon>Craniata</taxon>
        <taxon>Vertebrata</taxon>
        <taxon>Euteleostomi</taxon>
        <taxon>Actinopterygii</taxon>
        <taxon>Neopterygii</taxon>
        <taxon>Teleostei</taxon>
        <taxon>Anguilliformes</taxon>
        <taxon>Synaphobranchidae</taxon>
        <taxon>Synaphobranchus</taxon>
    </lineage>
</organism>
<evidence type="ECO:0000256" key="4">
    <source>
        <dbReference type="ARBA" id="ARBA00022723"/>
    </source>
</evidence>
<keyword evidence="5" id="KW-0677">Repeat</keyword>
<name>A0A9Q1F081_SYNKA</name>
<comment type="function">
    <text evidence="1">May be involved in transcriptional regulation.</text>
</comment>
<dbReference type="SUPFAM" id="SSF57667">
    <property type="entry name" value="beta-beta-alpha zinc fingers"/>
    <property type="match status" value="4"/>
</dbReference>
<dbReference type="GO" id="GO:0001227">
    <property type="term" value="F:DNA-binding transcription repressor activity, RNA polymerase II-specific"/>
    <property type="evidence" value="ECO:0007669"/>
    <property type="project" value="TreeGrafter"/>
</dbReference>
<feature type="domain" description="C2H2-type" evidence="14">
    <location>
        <begin position="502"/>
        <end position="529"/>
    </location>
</feature>
<evidence type="ECO:0000256" key="12">
    <source>
        <dbReference type="PROSITE-ProRule" id="PRU00042"/>
    </source>
</evidence>
<keyword evidence="9" id="KW-0238">DNA-binding</keyword>
<dbReference type="OrthoDB" id="6077919at2759"/>
<dbReference type="Gene3D" id="3.30.160.60">
    <property type="entry name" value="Classic Zinc Finger"/>
    <property type="match status" value="5"/>
</dbReference>
<feature type="domain" description="C2H2-type" evidence="14">
    <location>
        <begin position="392"/>
        <end position="419"/>
    </location>
</feature>
<feature type="domain" description="C2H2-type" evidence="14">
    <location>
        <begin position="420"/>
        <end position="447"/>
    </location>
</feature>
<feature type="domain" description="C2H2-type" evidence="14">
    <location>
        <begin position="446"/>
        <end position="473"/>
    </location>
</feature>
<feature type="compositionally biased region" description="Polar residues" evidence="13">
    <location>
        <begin position="560"/>
        <end position="574"/>
    </location>
</feature>
<dbReference type="Pfam" id="PF13894">
    <property type="entry name" value="zf-C2H2_4"/>
    <property type="match status" value="1"/>
</dbReference>
<dbReference type="GO" id="GO:0005654">
    <property type="term" value="C:nucleoplasm"/>
    <property type="evidence" value="ECO:0007669"/>
    <property type="project" value="TreeGrafter"/>
</dbReference>
<dbReference type="AlphaFoldDB" id="A0A9Q1F081"/>
<dbReference type="Proteomes" id="UP001152622">
    <property type="component" value="Chromosome 10"/>
</dbReference>
<dbReference type="InterPro" id="IPR003309">
    <property type="entry name" value="SCAN_dom"/>
</dbReference>
<proteinExistence type="inferred from homology"/>
<keyword evidence="4" id="KW-0479">Metal-binding</keyword>
<evidence type="ECO:0000256" key="5">
    <source>
        <dbReference type="ARBA" id="ARBA00022737"/>
    </source>
</evidence>
<evidence type="ECO:0000259" key="15">
    <source>
        <dbReference type="PROSITE" id="PS50804"/>
    </source>
</evidence>
<sequence>MDVVQFVGSLLDLHRQQLQALARQGEIQAAVLAQLLEGEGPGPGGGALRMPRLKLEEGNPEAYLSVFEQAAASCRLPRVEWGARLAGLIGQEAQKEVCPTSTSSTLPEYEALKARILSQVRAEEDESWQVFSTVRYEPLKGARDLGLHLSEAADRWLRPQRRTAAEVVQQVAMQQFVSLLPEEAKAWVNKQCPGSMEEAIRLAEQHLSPSNGEGAPAHAQIELETETLPRPGQGERSAELRVNCDQMDAHERLTEPFINKQESASLYQSASFNLEVQELGDLYMAAEGAVEGAVEAQALGKIEGFYFAQPAKAERKRILTKPNQMPVFTIDERGVPSSTPQLSQALEGHSPTLAPSLMGPEGPAYGLQASHTPLPSGALRVGAQRSPNKRKFECPECGRCYTRAGHLERHKCSDSAAQSYICPCCDRAFSSSKQLNHHLRMHEKPHACADCGKRFRDRYNLRCHQRTHTGERPHQCPDCGHTFAQERGLREHRNIHTGEKPFRCQECGKGFHHSRTLSKHCQLHSADRPYLCAQCGWTFKLKDSLKKHQLTHNKEKANAGSLSWPQGLLKNSDQSLERVS</sequence>
<dbReference type="GO" id="GO:0008270">
    <property type="term" value="F:zinc ion binding"/>
    <property type="evidence" value="ECO:0007669"/>
    <property type="project" value="UniProtKB-KW"/>
</dbReference>
<feature type="region of interest" description="Disordered" evidence="13">
    <location>
        <begin position="556"/>
        <end position="580"/>
    </location>
</feature>
<reference evidence="16" key="1">
    <citation type="journal article" date="2023" name="Science">
        <title>Genome structures resolve the early diversification of teleost fishes.</title>
        <authorList>
            <person name="Parey E."/>
            <person name="Louis A."/>
            <person name="Montfort J."/>
            <person name="Bouchez O."/>
            <person name="Roques C."/>
            <person name="Iampietro C."/>
            <person name="Lluch J."/>
            <person name="Castinel A."/>
            <person name="Donnadieu C."/>
            <person name="Desvignes T."/>
            <person name="Floi Bucao C."/>
            <person name="Jouanno E."/>
            <person name="Wen M."/>
            <person name="Mejri S."/>
            <person name="Dirks R."/>
            <person name="Jansen H."/>
            <person name="Henkel C."/>
            <person name="Chen W.J."/>
            <person name="Zahm M."/>
            <person name="Cabau C."/>
            <person name="Klopp C."/>
            <person name="Thompson A.W."/>
            <person name="Robinson-Rechavi M."/>
            <person name="Braasch I."/>
            <person name="Lecointre G."/>
            <person name="Bobe J."/>
            <person name="Postlethwait J.H."/>
            <person name="Berthelot C."/>
            <person name="Roest Crollius H."/>
            <person name="Guiguen Y."/>
        </authorList>
    </citation>
    <scope>NUCLEOTIDE SEQUENCE</scope>
    <source>
        <strain evidence="16">WJC10195</strain>
    </source>
</reference>
<accession>A0A9Q1F081</accession>
<feature type="domain" description="SCAN box" evidence="15">
    <location>
        <begin position="129"/>
        <end position="204"/>
    </location>
</feature>
<feature type="domain" description="C2H2-type" evidence="14">
    <location>
        <begin position="530"/>
        <end position="557"/>
    </location>
</feature>
<dbReference type="PANTHER" id="PTHR24399">
    <property type="entry name" value="ZINC FINGER AND BTB DOMAIN-CONTAINING"/>
    <property type="match status" value="1"/>
</dbReference>
<evidence type="ECO:0000256" key="8">
    <source>
        <dbReference type="ARBA" id="ARBA00023015"/>
    </source>
</evidence>
<evidence type="ECO:0000256" key="11">
    <source>
        <dbReference type="ARBA" id="ARBA00023242"/>
    </source>
</evidence>